<accession>A0ABV2SNI6</accession>
<evidence type="ECO:0000313" key="2">
    <source>
        <dbReference type="Proteomes" id="UP001549366"/>
    </source>
</evidence>
<organism evidence="1 2">
    <name type="scientific">Endozoicomonas lisbonensis</name>
    <dbReference type="NCBI Taxonomy" id="3120522"/>
    <lineage>
        <taxon>Bacteria</taxon>
        <taxon>Pseudomonadati</taxon>
        <taxon>Pseudomonadota</taxon>
        <taxon>Gammaproteobacteria</taxon>
        <taxon>Oceanospirillales</taxon>
        <taxon>Endozoicomonadaceae</taxon>
        <taxon>Endozoicomonas</taxon>
    </lineage>
</organism>
<proteinExistence type="predicted"/>
<protein>
    <submittedName>
        <fullName evidence="1">Uncharacterized protein</fullName>
    </submittedName>
</protein>
<gene>
    <name evidence="1" type="ORF">V5J35_004512</name>
</gene>
<dbReference type="Proteomes" id="UP001549366">
    <property type="component" value="Unassembled WGS sequence"/>
</dbReference>
<sequence>MNTEVNPLVRKLPLSHLVYKDDEVDRALAEKLVVYHYPLPKSSYRWKEWEGLLDHTLSNKQYPYLMRSYNGQFGLFVAVDQKEDQPPYIVNADNQRIHPQRIYYAPSLNPVWIRLIMRKLVAFGNHCKGSHTLGRPLLKVDVWKTKKSTGINAISLDCRTQQLRDGNTTEIVLFYENIPLRPLSEDYESQKIRKSLWVYAEKKVLVRWIPKNGEKPTSPVYCEISKDKNKRKTRPFIDLANEQKFNTSWPNLILPVQREFIKCAAGYGFVLRPKVLNLQRLENKTKYKTTSDKNRTGSVFSSLSLDKEVSVLDLRVNKTVTTGQIIDKLNAFLQKSMIEASFRVIVGFDENNLDDLSLDRNDQLLILLDQRPKVPGDRYPLTSVFKGKVASQHLNVNPYDLTDEDELENLSLGTEEKPSPAYYLYDFDDFDREGVESNLKRNAEVVIKELHLKHLIISPKARISKSLSNEKELLTEHLTVITDGYLFTVRNDRPVILPFNPSDKSALNLCDSVLKNHRISSIGLLALLKDKWPYSYRPEVVMQQFGTPSEKQTRFAKRLTFVLLGESTILLQDPKYDRPHMLPEGMEEVTQTLRQQGAKLPLQEWKLPTLNEIIKRIDLLTKNKEFTAENQKKLNASLGDLTNFWEEGRQQLADDEKYEARLKDMVNAFNNSYKKHLRRELGLSDDQHPRGDTQLRSLWMTLLSALYKRSMTDPRRWLRDVPGINAIWHDPEQSYYVVGQLASAQKKLSRQPSIRQWHALKGQVDTELLASLIDVDWVRMNQLAGNPCVATLIRKWQECQPEPGAALIPQKNKPLSVTDLKEEYSVSI</sequence>
<dbReference type="RefSeq" id="WP_354009315.1">
    <property type="nucleotide sequence ID" value="NZ_JBEWTA010000001.1"/>
</dbReference>
<name>A0ABV2SNI6_9GAMM</name>
<comment type="caution">
    <text evidence="1">The sequence shown here is derived from an EMBL/GenBank/DDBJ whole genome shotgun (WGS) entry which is preliminary data.</text>
</comment>
<keyword evidence="2" id="KW-1185">Reference proteome</keyword>
<reference evidence="1 2" key="1">
    <citation type="submission" date="2024-06" db="EMBL/GenBank/DDBJ databases">
        <title>Genomic Encyclopedia of Type Strains, Phase V (KMG-V): Genome sequencing to study the core and pangenomes of soil and plant-associated prokaryotes.</title>
        <authorList>
            <person name="Whitman W."/>
        </authorList>
    </citation>
    <scope>NUCLEOTIDE SEQUENCE [LARGE SCALE GENOMIC DNA]</scope>
    <source>
        <strain evidence="1 2">NE40</strain>
    </source>
</reference>
<evidence type="ECO:0000313" key="1">
    <source>
        <dbReference type="EMBL" id="MET4759320.1"/>
    </source>
</evidence>
<dbReference type="EMBL" id="JBEWTB010000002">
    <property type="protein sequence ID" value="MET4759320.1"/>
    <property type="molecule type" value="Genomic_DNA"/>
</dbReference>